<gene>
    <name evidence="4" type="ORF">SAMN03084138_00615</name>
</gene>
<sequence length="152" mass="17712">MSTIYFYEPDDPFGFLSNFYLAPLLIDGQTWLCSEHYYHAQKFECQDIRNVIQQAPTPDDAFRLSRQYADAVCDEWMDIRVDVMRLVVMKKFEQHDDLKQQLLATKERFLAECSPCDAFWGIDRDGVGENKLGQILMDVREKLATTQSVLSL</sequence>
<evidence type="ECO:0000259" key="3">
    <source>
        <dbReference type="Pfam" id="PF08719"/>
    </source>
</evidence>
<evidence type="ECO:0000313" key="5">
    <source>
        <dbReference type="Proteomes" id="UP000182692"/>
    </source>
</evidence>
<feature type="domain" description="NADAR" evidence="3">
    <location>
        <begin position="5"/>
        <end position="143"/>
    </location>
</feature>
<comment type="catalytic activity">
    <reaction evidence="1">
        <text>5-amino-6-(5-phospho-D-ribosylamino)uracil + H2O = 5,6-diaminouracil + D-ribose 5-phosphate</text>
        <dbReference type="Rhea" id="RHEA:55020"/>
        <dbReference type="ChEBI" id="CHEBI:15377"/>
        <dbReference type="ChEBI" id="CHEBI:46252"/>
        <dbReference type="ChEBI" id="CHEBI:58453"/>
        <dbReference type="ChEBI" id="CHEBI:78346"/>
    </reaction>
</comment>
<dbReference type="STRING" id="1121869.SAMN03084138_00615"/>
<comment type="catalytic activity">
    <reaction evidence="2">
        <text>2,5-diamino-6-hydroxy-4-(5-phosphoribosylamino)-pyrimidine + H2O = 2,5,6-triamino-4-hydroxypyrimidine + D-ribose 5-phosphate</text>
        <dbReference type="Rhea" id="RHEA:23436"/>
        <dbReference type="ChEBI" id="CHEBI:15377"/>
        <dbReference type="ChEBI" id="CHEBI:58614"/>
        <dbReference type="ChEBI" id="CHEBI:78346"/>
        <dbReference type="ChEBI" id="CHEBI:137796"/>
    </reaction>
</comment>
<organism evidence="4 5">
    <name type="scientific">Enterovibrio norvegicus DSM 15893</name>
    <dbReference type="NCBI Taxonomy" id="1121869"/>
    <lineage>
        <taxon>Bacteria</taxon>
        <taxon>Pseudomonadati</taxon>
        <taxon>Pseudomonadota</taxon>
        <taxon>Gammaproteobacteria</taxon>
        <taxon>Vibrionales</taxon>
        <taxon>Vibrionaceae</taxon>
        <taxon>Enterovibrio</taxon>
    </lineage>
</organism>
<proteinExistence type="predicted"/>
<dbReference type="NCBIfam" id="TIGR02464">
    <property type="entry name" value="ribofla_fusion"/>
    <property type="match status" value="1"/>
</dbReference>
<accession>A0A1I5KEI5</accession>
<evidence type="ECO:0000313" key="4">
    <source>
        <dbReference type="EMBL" id="SFO83502.1"/>
    </source>
</evidence>
<evidence type="ECO:0000256" key="1">
    <source>
        <dbReference type="ARBA" id="ARBA00000022"/>
    </source>
</evidence>
<dbReference type="EMBL" id="FOWR01000003">
    <property type="protein sequence ID" value="SFO83502.1"/>
    <property type="molecule type" value="Genomic_DNA"/>
</dbReference>
<protein>
    <recommendedName>
        <fullName evidence="3">NADAR domain-containing protein</fullName>
    </recommendedName>
</protein>
<dbReference type="InterPro" id="IPR037238">
    <property type="entry name" value="YbiA-like_sf"/>
</dbReference>
<dbReference type="Proteomes" id="UP000182692">
    <property type="component" value="Unassembled WGS sequence"/>
</dbReference>
<evidence type="ECO:0000256" key="2">
    <source>
        <dbReference type="ARBA" id="ARBA00000751"/>
    </source>
</evidence>
<dbReference type="AlphaFoldDB" id="A0A1I5KEI5"/>
<dbReference type="CDD" id="cd15457">
    <property type="entry name" value="NADAR"/>
    <property type="match status" value="1"/>
</dbReference>
<name>A0A1I5KEI5_9GAMM</name>
<dbReference type="Pfam" id="PF08719">
    <property type="entry name" value="NADAR"/>
    <property type="match status" value="1"/>
</dbReference>
<dbReference type="GeneID" id="35872735"/>
<dbReference type="InterPro" id="IPR012816">
    <property type="entry name" value="NADAR"/>
</dbReference>
<dbReference type="OrthoDB" id="9793111at2"/>
<dbReference type="Gene3D" id="1.10.357.40">
    <property type="entry name" value="YbiA-like"/>
    <property type="match status" value="1"/>
</dbReference>
<dbReference type="SUPFAM" id="SSF143990">
    <property type="entry name" value="YbiA-like"/>
    <property type="match status" value="1"/>
</dbReference>
<dbReference type="RefSeq" id="WP_017014819.1">
    <property type="nucleotide sequence ID" value="NZ_FOWR01000003.1"/>
</dbReference>
<reference evidence="4 5" key="1">
    <citation type="submission" date="2016-10" db="EMBL/GenBank/DDBJ databases">
        <authorList>
            <person name="de Groot N.N."/>
        </authorList>
    </citation>
    <scope>NUCLEOTIDE SEQUENCE [LARGE SCALE GENOMIC DNA]</scope>
    <source>
        <strain evidence="4 5">DSM 15893</strain>
    </source>
</reference>